<dbReference type="EMBL" id="GBHO01028625">
    <property type="protein sequence ID" value="JAG14979.1"/>
    <property type="molecule type" value="Transcribed_RNA"/>
</dbReference>
<evidence type="ECO:0000313" key="2">
    <source>
        <dbReference type="EMBL" id="JAG14979.1"/>
    </source>
</evidence>
<feature type="non-terminal residue" evidence="2">
    <location>
        <position position="1"/>
    </location>
</feature>
<reference evidence="2" key="2">
    <citation type="submission" date="2014-07" db="EMBL/GenBank/DDBJ databases">
        <authorList>
            <person name="Hull J."/>
        </authorList>
    </citation>
    <scope>NUCLEOTIDE SEQUENCE</scope>
</reference>
<gene>
    <name evidence="2" type="ORF">CM83_15609</name>
</gene>
<feature type="region of interest" description="Disordered" evidence="1">
    <location>
        <begin position="82"/>
        <end position="104"/>
    </location>
</feature>
<sequence>DFQCQCSPSQLLRISLFVIEKQNQCTMKRALDTNEDGTESHEKPPSPKRYATLRPFSLVEGVETIDISETRNPSIATVLGSDVTEDRSVNEEISGSANESEQNGELNLVVEENDLPNNAGVIPGEYDAEEDVVT</sequence>
<dbReference type="AlphaFoldDB" id="A0A0A9X4Q7"/>
<accession>A0A0A9X4Q7</accession>
<feature type="region of interest" description="Disordered" evidence="1">
    <location>
        <begin position="29"/>
        <end position="50"/>
    </location>
</feature>
<feature type="non-terminal residue" evidence="2">
    <location>
        <position position="134"/>
    </location>
</feature>
<protein>
    <submittedName>
        <fullName evidence="2">Uncharacterized protein</fullName>
    </submittedName>
</protein>
<feature type="region of interest" description="Disordered" evidence="1">
    <location>
        <begin position="115"/>
        <end position="134"/>
    </location>
</feature>
<evidence type="ECO:0000256" key="1">
    <source>
        <dbReference type="SAM" id="MobiDB-lite"/>
    </source>
</evidence>
<organism evidence="2">
    <name type="scientific">Lygus hesperus</name>
    <name type="common">Western plant bug</name>
    <dbReference type="NCBI Taxonomy" id="30085"/>
    <lineage>
        <taxon>Eukaryota</taxon>
        <taxon>Metazoa</taxon>
        <taxon>Ecdysozoa</taxon>
        <taxon>Arthropoda</taxon>
        <taxon>Hexapoda</taxon>
        <taxon>Insecta</taxon>
        <taxon>Pterygota</taxon>
        <taxon>Neoptera</taxon>
        <taxon>Paraneoptera</taxon>
        <taxon>Hemiptera</taxon>
        <taxon>Heteroptera</taxon>
        <taxon>Panheteroptera</taxon>
        <taxon>Cimicomorpha</taxon>
        <taxon>Miridae</taxon>
        <taxon>Mirini</taxon>
        <taxon>Lygus</taxon>
    </lineage>
</organism>
<reference evidence="2" key="1">
    <citation type="journal article" date="2014" name="PLoS ONE">
        <title>Transcriptome-Based Identification of ABC Transporters in the Western Tarnished Plant Bug Lygus hesperus.</title>
        <authorList>
            <person name="Hull J.J."/>
            <person name="Chaney K."/>
            <person name="Geib S.M."/>
            <person name="Fabrick J.A."/>
            <person name="Brent C.S."/>
            <person name="Walsh D."/>
            <person name="Lavine L.C."/>
        </authorList>
    </citation>
    <scope>NUCLEOTIDE SEQUENCE</scope>
</reference>
<name>A0A0A9X4Q7_LYGHE</name>
<proteinExistence type="predicted"/>
<feature type="compositionally biased region" description="Polar residues" evidence="1">
    <location>
        <begin position="91"/>
        <end position="104"/>
    </location>
</feature>